<accession>A0A3Q3X826</accession>
<dbReference type="Pfam" id="PF00615">
    <property type="entry name" value="RGS"/>
    <property type="match status" value="1"/>
</dbReference>
<dbReference type="FunFam" id="1.10.167.10:FF:000001">
    <property type="entry name" value="Putative regulator of g-protein signaling 12"/>
    <property type="match status" value="1"/>
</dbReference>
<evidence type="ECO:0000259" key="1">
    <source>
        <dbReference type="PROSITE" id="PS50132"/>
    </source>
</evidence>
<keyword evidence="3" id="KW-1185">Reference proteome</keyword>
<reference evidence="2" key="1">
    <citation type="submission" date="2025-08" db="UniProtKB">
        <authorList>
            <consortium name="Ensembl"/>
        </authorList>
    </citation>
    <scope>IDENTIFICATION</scope>
</reference>
<organism evidence="2 3">
    <name type="scientific">Mola mola</name>
    <name type="common">Ocean sunfish</name>
    <name type="synonym">Tetraodon mola</name>
    <dbReference type="NCBI Taxonomy" id="94237"/>
    <lineage>
        <taxon>Eukaryota</taxon>
        <taxon>Metazoa</taxon>
        <taxon>Chordata</taxon>
        <taxon>Craniata</taxon>
        <taxon>Vertebrata</taxon>
        <taxon>Euteleostomi</taxon>
        <taxon>Actinopterygii</taxon>
        <taxon>Neopterygii</taxon>
        <taxon>Teleostei</taxon>
        <taxon>Neoteleostei</taxon>
        <taxon>Acanthomorphata</taxon>
        <taxon>Eupercaria</taxon>
        <taxon>Tetraodontiformes</taxon>
        <taxon>Molidae</taxon>
        <taxon>Mola</taxon>
    </lineage>
</organism>
<proteinExistence type="predicted"/>
<dbReference type="PANTHER" id="PTHR10845">
    <property type="entry name" value="REGULATOR OF G PROTEIN SIGNALING"/>
    <property type="match status" value="1"/>
</dbReference>
<dbReference type="Ensembl" id="ENSMMOT00000024801.1">
    <property type="protein sequence ID" value="ENSMMOP00000024390.1"/>
    <property type="gene ID" value="ENSMMOG00000018555.1"/>
</dbReference>
<dbReference type="Gene3D" id="1.10.167.10">
    <property type="entry name" value="Regulator of G-protein Signalling 4, domain 2"/>
    <property type="match status" value="1"/>
</dbReference>
<name>A0A3Q3X826_MOLML</name>
<dbReference type="PRINTS" id="PR01301">
    <property type="entry name" value="RGSPROTEIN"/>
</dbReference>
<dbReference type="OMA" id="SASEYCC"/>
<protein>
    <recommendedName>
        <fullName evidence="1">RGS domain-containing protein</fullName>
    </recommendedName>
</protein>
<feature type="domain" description="RGS" evidence="1">
    <location>
        <begin position="50"/>
        <end position="151"/>
    </location>
</feature>
<sequence length="172" mass="20032">MHGAALNYVQPYLKKSPYMYFRVPPAAEVKKWKESFSHILKTPLFLSVLVGRTVFASFLKSEFSEENMSFWVACEEYKKMAPSKWASRAQQIYQQYVEVNLDAVTRQETRENVADNACPSCFNEAQKMIYTLMEKDSYRRFLNSKLIKDLRSMLIPRTTTSLTCSIIILLLN</sequence>
<dbReference type="AlphaFoldDB" id="A0A3Q3X826"/>
<dbReference type="SMART" id="SM00315">
    <property type="entry name" value="RGS"/>
    <property type="match status" value="1"/>
</dbReference>
<dbReference type="PANTHER" id="PTHR10845:SF184">
    <property type="entry name" value="REGULATOR OF G-PROTEIN SIGNALING 4"/>
    <property type="match status" value="1"/>
</dbReference>
<dbReference type="InterPro" id="IPR036305">
    <property type="entry name" value="RGS_sf"/>
</dbReference>
<reference evidence="2" key="2">
    <citation type="submission" date="2025-09" db="UniProtKB">
        <authorList>
            <consortium name="Ensembl"/>
        </authorList>
    </citation>
    <scope>IDENTIFICATION</scope>
</reference>
<dbReference type="PROSITE" id="PS50132">
    <property type="entry name" value="RGS"/>
    <property type="match status" value="1"/>
</dbReference>
<dbReference type="SUPFAM" id="SSF48097">
    <property type="entry name" value="Regulator of G-protein signaling, RGS"/>
    <property type="match status" value="1"/>
</dbReference>
<dbReference type="InterPro" id="IPR016137">
    <property type="entry name" value="RGS"/>
</dbReference>
<dbReference type="InterPro" id="IPR044926">
    <property type="entry name" value="RGS_subdomain_2"/>
</dbReference>
<dbReference type="Proteomes" id="UP000261620">
    <property type="component" value="Unplaced"/>
</dbReference>
<dbReference type="STRING" id="94237.ENSMMOP00000024390"/>
<evidence type="ECO:0000313" key="3">
    <source>
        <dbReference type="Proteomes" id="UP000261620"/>
    </source>
</evidence>
<evidence type="ECO:0000313" key="2">
    <source>
        <dbReference type="Ensembl" id="ENSMMOP00000024390.1"/>
    </source>
</evidence>